<sequence>MKANCSYYKVGKDVVTEVFGKRGYSSLVSSIIGPTKSEKKKTKEAERLQEEIDALRRDHGQDATTAWPSIGRRGTDGMSDRLYNDLPVIEHNVDEPTAIESDPASETTLAIHYGRPSVLSKYDVLGEMIDDISKDVIASKYNLNQYQQ</sequence>
<dbReference type="EMBL" id="CM042040">
    <property type="protein sequence ID" value="KAI3717307.1"/>
    <property type="molecule type" value="Genomic_DNA"/>
</dbReference>
<keyword evidence="2" id="KW-1185">Reference proteome</keyword>
<comment type="caution">
    <text evidence="1">The sequence shown here is derived from an EMBL/GenBank/DDBJ whole genome shotgun (WGS) entry which is preliminary data.</text>
</comment>
<evidence type="ECO:0000313" key="2">
    <source>
        <dbReference type="Proteomes" id="UP001056120"/>
    </source>
</evidence>
<proteinExistence type="predicted"/>
<accession>A0ACB9B4A7</accession>
<gene>
    <name evidence="1" type="ORF">L1987_68849</name>
</gene>
<evidence type="ECO:0000313" key="1">
    <source>
        <dbReference type="EMBL" id="KAI3717307.1"/>
    </source>
</evidence>
<dbReference type="Proteomes" id="UP001056120">
    <property type="component" value="Linkage Group LG23"/>
</dbReference>
<name>A0ACB9B4A7_9ASTR</name>
<organism evidence="1 2">
    <name type="scientific">Smallanthus sonchifolius</name>
    <dbReference type="NCBI Taxonomy" id="185202"/>
    <lineage>
        <taxon>Eukaryota</taxon>
        <taxon>Viridiplantae</taxon>
        <taxon>Streptophyta</taxon>
        <taxon>Embryophyta</taxon>
        <taxon>Tracheophyta</taxon>
        <taxon>Spermatophyta</taxon>
        <taxon>Magnoliopsida</taxon>
        <taxon>eudicotyledons</taxon>
        <taxon>Gunneridae</taxon>
        <taxon>Pentapetalae</taxon>
        <taxon>asterids</taxon>
        <taxon>campanulids</taxon>
        <taxon>Asterales</taxon>
        <taxon>Asteraceae</taxon>
        <taxon>Asteroideae</taxon>
        <taxon>Heliantheae alliance</taxon>
        <taxon>Millerieae</taxon>
        <taxon>Smallanthus</taxon>
    </lineage>
</organism>
<protein>
    <submittedName>
        <fullName evidence="1">Uncharacterized protein</fullName>
    </submittedName>
</protein>
<reference evidence="1 2" key="2">
    <citation type="journal article" date="2022" name="Mol. Ecol. Resour.">
        <title>The genomes of chicory, endive, great burdock and yacon provide insights into Asteraceae paleo-polyploidization history and plant inulin production.</title>
        <authorList>
            <person name="Fan W."/>
            <person name="Wang S."/>
            <person name="Wang H."/>
            <person name="Wang A."/>
            <person name="Jiang F."/>
            <person name="Liu H."/>
            <person name="Zhao H."/>
            <person name="Xu D."/>
            <person name="Zhang Y."/>
        </authorList>
    </citation>
    <scope>NUCLEOTIDE SEQUENCE [LARGE SCALE GENOMIC DNA]</scope>
    <source>
        <strain evidence="2">cv. Yunnan</strain>
        <tissue evidence="1">Leaves</tissue>
    </source>
</reference>
<reference evidence="2" key="1">
    <citation type="journal article" date="2022" name="Mol. Ecol. Resour.">
        <title>The genomes of chicory, endive, great burdock and yacon provide insights into Asteraceae palaeo-polyploidization history and plant inulin production.</title>
        <authorList>
            <person name="Fan W."/>
            <person name="Wang S."/>
            <person name="Wang H."/>
            <person name="Wang A."/>
            <person name="Jiang F."/>
            <person name="Liu H."/>
            <person name="Zhao H."/>
            <person name="Xu D."/>
            <person name="Zhang Y."/>
        </authorList>
    </citation>
    <scope>NUCLEOTIDE SEQUENCE [LARGE SCALE GENOMIC DNA]</scope>
    <source>
        <strain evidence="2">cv. Yunnan</strain>
    </source>
</reference>